<sequence>MYQTSHIVGVELKYIDGLLSGEPLAQLIRYGQIVKEVAKTKIIKIEYVFSKQSIALSNKNIINDPFDGDKRFFEIFYIDTNGLKKPI</sequence>
<gene>
    <name evidence="1" type="ORF">QNI22_04605</name>
</gene>
<protein>
    <submittedName>
        <fullName evidence="1">Uncharacterized protein</fullName>
    </submittedName>
</protein>
<proteinExistence type="predicted"/>
<dbReference type="RefSeq" id="WP_314509448.1">
    <property type="nucleotide sequence ID" value="NZ_JASJOU010000001.1"/>
</dbReference>
<dbReference type="AlphaFoldDB" id="A0AAE3R1H2"/>
<name>A0AAE3R1H2_9BACT</name>
<comment type="caution">
    <text evidence="1">The sequence shown here is derived from an EMBL/GenBank/DDBJ whole genome shotgun (WGS) entry which is preliminary data.</text>
</comment>
<evidence type="ECO:0000313" key="1">
    <source>
        <dbReference type="EMBL" id="MDJ1499909.1"/>
    </source>
</evidence>
<keyword evidence="2" id="KW-1185">Reference proteome</keyword>
<organism evidence="1 2">
    <name type="scientific">Xanthocytophaga agilis</name>
    <dbReference type="NCBI Taxonomy" id="3048010"/>
    <lineage>
        <taxon>Bacteria</taxon>
        <taxon>Pseudomonadati</taxon>
        <taxon>Bacteroidota</taxon>
        <taxon>Cytophagia</taxon>
        <taxon>Cytophagales</taxon>
        <taxon>Rhodocytophagaceae</taxon>
        <taxon>Xanthocytophaga</taxon>
    </lineage>
</organism>
<dbReference type="EMBL" id="JASJOU010000001">
    <property type="protein sequence ID" value="MDJ1499909.1"/>
    <property type="molecule type" value="Genomic_DNA"/>
</dbReference>
<dbReference type="Proteomes" id="UP001232063">
    <property type="component" value="Unassembled WGS sequence"/>
</dbReference>
<evidence type="ECO:0000313" key="2">
    <source>
        <dbReference type="Proteomes" id="UP001232063"/>
    </source>
</evidence>
<reference evidence="1" key="1">
    <citation type="submission" date="2023-05" db="EMBL/GenBank/DDBJ databases">
        <authorList>
            <person name="Zhang X."/>
        </authorList>
    </citation>
    <scope>NUCLEOTIDE SEQUENCE</scope>
    <source>
        <strain evidence="1">BD1B2-1</strain>
    </source>
</reference>
<accession>A0AAE3R1H2</accession>